<dbReference type="SMART" id="SM00945">
    <property type="entry name" value="ProQ"/>
    <property type="match status" value="1"/>
</dbReference>
<organism evidence="6 7">
    <name type="scientific">Pigmentiphaga soli</name>
    <dbReference type="NCBI Taxonomy" id="1007095"/>
    <lineage>
        <taxon>Bacteria</taxon>
        <taxon>Pseudomonadati</taxon>
        <taxon>Pseudomonadota</taxon>
        <taxon>Betaproteobacteria</taxon>
        <taxon>Burkholderiales</taxon>
        <taxon>Alcaligenaceae</taxon>
        <taxon>Pigmentiphaga</taxon>
    </lineage>
</organism>
<sequence length="246" mass="26407">MQVLGKTMGFEQLAALRDMLAKQAADERRQQAKQHPRPAKGGDKARDARSGPPANKGRPPGRPAARARPADAPAQPPRDPLLVAIGRLQQHFPKAFPKRPAPRVPLKLGIIDDLYAHASKLRLSQDEIKQAVATWCSVQRYWVCLTKDAVRVDLAGEPAGKVTPAEATHARFLAHRQRRQKAQAEKGAAAQQGPSPESPGQTAGQAEPAQSEPVQAESAQAGPAHAEPAHAEPSRTEPAEDTAKPE</sequence>
<dbReference type="InterPro" id="IPR036442">
    <property type="entry name" value="ProQ/FinO_sf"/>
</dbReference>
<dbReference type="RefSeq" id="WP_345251156.1">
    <property type="nucleotide sequence ID" value="NZ_BAABFO010000019.1"/>
</dbReference>
<evidence type="ECO:0000256" key="3">
    <source>
        <dbReference type="ARBA" id="ARBA00023186"/>
    </source>
</evidence>
<dbReference type="InterPro" id="IPR023529">
    <property type="entry name" value="ProQ"/>
</dbReference>
<feature type="region of interest" description="Disordered" evidence="4">
    <location>
        <begin position="21"/>
        <end position="79"/>
    </location>
</feature>
<gene>
    <name evidence="6" type="ORF">GCM10023144_34890</name>
</gene>
<feature type="region of interest" description="Disordered" evidence="4">
    <location>
        <begin position="174"/>
        <end position="246"/>
    </location>
</feature>
<feature type="domain" description="ProQ/FinO" evidence="5">
    <location>
        <begin position="76"/>
        <end position="190"/>
    </location>
</feature>
<protein>
    <submittedName>
        <fullName evidence="6">ProQ/FinO family protein</fullName>
    </submittedName>
</protein>
<dbReference type="InterPro" id="IPR016103">
    <property type="entry name" value="ProQ/FinO"/>
</dbReference>
<feature type="compositionally biased region" description="Basic and acidic residues" evidence="4">
    <location>
        <begin position="227"/>
        <end position="246"/>
    </location>
</feature>
<dbReference type="PANTHER" id="PTHR38106">
    <property type="entry name" value="RNA CHAPERONE PROQ"/>
    <property type="match status" value="1"/>
</dbReference>
<comment type="caution">
    <text evidence="6">The sequence shown here is derived from an EMBL/GenBank/DDBJ whole genome shotgun (WGS) entry which is preliminary data.</text>
</comment>
<feature type="compositionally biased region" description="Polar residues" evidence="4">
    <location>
        <begin position="194"/>
        <end position="204"/>
    </location>
</feature>
<evidence type="ECO:0000313" key="7">
    <source>
        <dbReference type="Proteomes" id="UP001501671"/>
    </source>
</evidence>
<evidence type="ECO:0000256" key="2">
    <source>
        <dbReference type="ARBA" id="ARBA00022884"/>
    </source>
</evidence>
<keyword evidence="1" id="KW-0963">Cytoplasm</keyword>
<feature type="compositionally biased region" description="Basic and acidic residues" evidence="4">
    <location>
        <begin position="40"/>
        <end position="49"/>
    </location>
</feature>
<keyword evidence="7" id="KW-1185">Reference proteome</keyword>
<evidence type="ECO:0000259" key="5">
    <source>
        <dbReference type="SMART" id="SM00945"/>
    </source>
</evidence>
<dbReference type="SUPFAM" id="SSF48657">
    <property type="entry name" value="FinO-like"/>
    <property type="match status" value="1"/>
</dbReference>
<keyword evidence="2" id="KW-0694">RNA-binding</keyword>
<dbReference type="PANTHER" id="PTHR38106:SF1">
    <property type="entry name" value="RNA CHAPERONE PROQ"/>
    <property type="match status" value="1"/>
</dbReference>
<evidence type="ECO:0000256" key="1">
    <source>
        <dbReference type="ARBA" id="ARBA00022490"/>
    </source>
</evidence>
<feature type="compositionally biased region" description="Low complexity" evidence="4">
    <location>
        <begin position="51"/>
        <end position="73"/>
    </location>
</feature>
<evidence type="ECO:0000256" key="4">
    <source>
        <dbReference type="SAM" id="MobiDB-lite"/>
    </source>
</evidence>
<dbReference type="EMBL" id="BAABFO010000019">
    <property type="protein sequence ID" value="GAA4338195.1"/>
    <property type="molecule type" value="Genomic_DNA"/>
</dbReference>
<reference evidence="7" key="1">
    <citation type="journal article" date="2019" name="Int. J. Syst. Evol. Microbiol.">
        <title>The Global Catalogue of Microorganisms (GCM) 10K type strain sequencing project: providing services to taxonomists for standard genome sequencing and annotation.</title>
        <authorList>
            <consortium name="The Broad Institute Genomics Platform"/>
            <consortium name="The Broad Institute Genome Sequencing Center for Infectious Disease"/>
            <person name="Wu L."/>
            <person name="Ma J."/>
        </authorList>
    </citation>
    <scope>NUCLEOTIDE SEQUENCE [LARGE SCALE GENOMIC DNA]</scope>
    <source>
        <strain evidence="7">JCM 17666</strain>
    </source>
</reference>
<evidence type="ECO:0000313" key="6">
    <source>
        <dbReference type="EMBL" id="GAA4338195.1"/>
    </source>
</evidence>
<dbReference type="Gene3D" id="1.10.1710.10">
    <property type="entry name" value="ProQ/FinO domain"/>
    <property type="match status" value="1"/>
</dbReference>
<dbReference type="Proteomes" id="UP001501671">
    <property type="component" value="Unassembled WGS sequence"/>
</dbReference>
<keyword evidence="3" id="KW-0143">Chaperone</keyword>
<accession>A0ABP8HEC3</accession>
<name>A0ABP8HEC3_9BURK</name>
<dbReference type="Pfam" id="PF04352">
    <property type="entry name" value="ProQ"/>
    <property type="match status" value="1"/>
</dbReference>
<proteinExistence type="predicted"/>